<dbReference type="EMBL" id="MYFO01000005">
    <property type="protein sequence ID" value="TFE90207.1"/>
    <property type="molecule type" value="Genomic_DNA"/>
</dbReference>
<gene>
    <name evidence="2" type="ORF">B5M42_05935</name>
</gene>
<keyword evidence="3" id="KW-1185">Reference proteome</keyword>
<feature type="transmembrane region" description="Helical" evidence="1">
    <location>
        <begin position="125"/>
        <end position="146"/>
    </location>
</feature>
<keyword evidence="1" id="KW-1133">Transmembrane helix</keyword>
<comment type="caution">
    <text evidence="2">The sequence shown here is derived from an EMBL/GenBank/DDBJ whole genome shotgun (WGS) entry which is preliminary data.</text>
</comment>
<feature type="transmembrane region" description="Helical" evidence="1">
    <location>
        <begin position="20"/>
        <end position="40"/>
    </location>
</feature>
<name>A0A4Y8Q899_9BACL</name>
<organism evidence="2 3">
    <name type="scientific">Paenibacillus athensensis</name>
    <dbReference type="NCBI Taxonomy" id="1967502"/>
    <lineage>
        <taxon>Bacteria</taxon>
        <taxon>Bacillati</taxon>
        <taxon>Bacillota</taxon>
        <taxon>Bacilli</taxon>
        <taxon>Bacillales</taxon>
        <taxon>Paenibacillaceae</taxon>
        <taxon>Paenibacillus</taxon>
    </lineage>
</organism>
<feature type="transmembrane region" description="Helical" evidence="1">
    <location>
        <begin position="52"/>
        <end position="75"/>
    </location>
</feature>
<accession>A0A4Y8Q899</accession>
<proteinExistence type="predicted"/>
<keyword evidence="1" id="KW-0472">Membrane</keyword>
<feature type="transmembrane region" description="Helical" evidence="1">
    <location>
        <begin position="81"/>
        <end position="104"/>
    </location>
</feature>
<sequence>MSKFQPLLSDDSQRTESYQIANLFYVALFGGSVALTILGIQNCRMLKIAKPAKLLLLIGSLLLIVIKPVIAYLIVERTLPGSSLAFCTYKLLDLVLFLAYYHVLKIPYRLHLVYIAEYRLLSYRGLGVAICLIGLAVDVPVLLAMYS</sequence>
<keyword evidence="1" id="KW-0812">Transmembrane</keyword>
<evidence type="ECO:0000256" key="1">
    <source>
        <dbReference type="SAM" id="Phobius"/>
    </source>
</evidence>
<protein>
    <submittedName>
        <fullName evidence="2">Uncharacterized protein</fullName>
    </submittedName>
</protein>
<evidence type="ECO:0000313" key="3">
    <source>
        <dbReference type="Proteomes" id="UP000298246"/>
    </source>
</evidence>
<dbReference type="Proteomes" id="UP000298246">
    <property type="component" value="Unassembled WGS sequence"/>
</dbReference>
<dbReference type="RefSeq" id="WP_134750730.1">
    <property type="nucleotide sequence ID" value="NZ_MYFO02000001.1"/>
</dbReference>
<dbReference type="OrthoDB" id="2639582at2"/>
<reference evidence="2 3" key="1">
    <citation type="submission" date="2017-03" db="EMBL/GenBank/DDBJ databases">
        <title>Isolation of Levoglucosan Utilizing Bacteria.</title>
        <authorList>
            <person name="Arya A.S."/>
        </authorList>
    </citation>
    <scope>NUCLEOTIDE SEQUENCE [LARGE SCALE GENOMIC DNA]</scope>
    <source>
        <strain evidence="2 3">MEC069</strain>
    </source>
</reference>
<dbReference type="AlphaFoldDB" id="A0A4Y8Q899"/>
<evidence type="ECO:0000313" key="2">
    <source>
        <dbReference type="EMBL" id="TFE90207.1"/>
    </source>
</evidence>